<evidence type="ECO:0000256" key="3">
    <source>
        <dbReference type="ARBA" id="ARBA00012608"/>
    </source>
</evidence>
<feature type="compositionally biased region" description="Low complexity" evidence="17">
    <location>
        <begin position="83"/>
        <end position="113"/>
    </location>
</feature>
<dbReference type="InterPro" id="IPR012999">
    <property type="entry name" value="Pyr_OxRdtase_I_AS"/>
</dbReference>
<dbReference type="Gene3D" id="3.50.50.60">
    <property type="entry name" value="FAD/NAD(P)-binding domain"/>
    <property type="match status" value="2"/>
</dbReference>
<dbReference type="InterPro" id="IPR011053">
    <property type="entry name" value="Single_hybrid_motif"/>
</dbReference>
<evidence type="ECO:0000256" key="7">
    <source>
        <dbReference type="ARBA" id="ARBA00022827"/>
    </source>
</evidence>
<evidence type="ECO:0000256" key="2">
    <source>
        <dbReference type="ARBA" id="ARBA00007532"/>
    </source>
</evidence>
<feature type="binding site" evidence="14">
    <location>
        <position position="424"/>
    </location>
    <ligand>
        <name>FAD</name>
        <dbReference type="ChEBI" id="CHEBI:57692"/>
    </ligand>
</feature>
<dbReference type="Gene3D" id="3.30.390.30">
    <property type="match status" value="1"/>
</dbReference>
<dbReference type="NCBIfam" id="TIGR01350">
    <property type="entry name" value="lipoamide_DH"/>
    <property type="match status" value="1"/>
</dbReference>
<sequence>MAVEVIMPKAGIDMTEGQIVKWNKKEGEKVEEGEILLEIMTDKTSMELEAEASGYLIKVLKQDGETVPVTEVIGYIGAEGEEAPTGAAPQAASEPKAAEPVAAAQPAASTSNEPKAPKGDDEFDVVVIGGGPAGYVAAIKAAQLGGKVAIVEKVHFGGTCLNKGCIPTKTFLKNAEIIEGIEMAGKRGIILENDKFTIDMPKVVKLKNDIVKTLTNGVQGLLKSNDVKIYNGIGKINVDKDVVVTNDKGETVLRTDKIILAGGSKVGRINIPGIDSPKVLTSDDILDIQQIPKSLAVIGGGVVGIELGQVFNSFGSEVTVVEMMDRIIPGVDRESSETLRKELEKKGMKILTSTAIKEIVDNGDTLTIKVDGKDDIVAEKALLSIGRVPDLEGIGEIDLELENGKVKVDKYMETSVKGIYAPGDINGTRMLAHAAFRMGEIAAENAIQGNHRATRLETNSSASIYTIPSAIYTVPEVAMVGLTEEQAKEKYDVSVGKFAFSGNGRALASGESAGFVKVIADKKYGEILGVHIVGPSAAEIINEASTLMKMEITVDEVIKTIHGHPTYSEALFEACADVLGEAVHLPKKRK</sequence>
<dbReference type="GO" id="GO:0004148">
    <property type="term" value="F:dihydrolipoyl dehydrogenase (NADH) activity"/>
    <property type="evidence" value="ECO:0007669"/>
    <property type="project" value="UniProtKB-EC"/>
</dbReference>
<evidence type="ECO:0000313" key="19">
    <source>
        <dbReference type="EMBL" id="KXB67975.1"/>
    </source>
</evidence>
<keyword evidence="4" id="KW-0963">Cytoplasm</keyword>
<keyword evidence="10" id="KW-1015">Disulfide bond</keyword>
<keyword evidence="8 16" id="KW-0560">Oxidoreductase</keyword>
<feature type="binding site" evidence="14">
    <location>
        <begin position="299"/>
        <end position="306"/>
    </location>
    <ligand>
        <name>NAD(+)</name>
        <dbReference type="ChEBI" id="CHEBI:57540"/>
    </ligand>
</feature>
<dbReference type="OrthoDB" id="9800167at2"/>
<dbReference type="PRINTS" id="PR00411">
    <property type="entry name" value="PNDRDTASEI"/>
</dbReference>
<dbReference type="InterPro" id="IPR000089">
    <property type="entry name" value="Biotin_lipoyl"/>
</dbReference>
<dbReference type="GO" id="GO:0006103">
    <property type="term" value="P:2-oxoglutarate metabolic process"/>
    <property type="evidence" value="ECO:0007669"/>
    <property type="project" value="TreeGrafter"/>
</dbReference>
<protein>
    <recommendedName>
        <fullName evidence="3 16">Dihydrolipoyl dehydrogenase</fullName>
        <ecNumber evidence="3 16">1.8.1.4</ecNumber>
    </recommendedName>
</protein>
<feature type="active site" description="Proton acceptor" evidence="13">
    <location>
        <position position="564"/>
    </location>
</feature>
<dbReference type="InterPro" id="IPR003016">
    <property type="entry name" value="2-oxoA_DH_lipoyl-BS"/>
</dbReference>
<name>A0A134AJX9_9FUSO</name>
<dbReference type="Pfam" id="PF07992">
    <property type="entry name" value="Pyr_redox_2"/>
    <property type="match status" value="1"/>
</dbReference>
<keyword evidence="14" id="KW-0547">Nucleotide-binding</keyword>
<dbReference type="PANTHER" id="PTHR22912">
    <property type="entry name" value="DISULFIDE OXIDOREDUCTASE"/>
    <property type="match status" value="1"/>
</dbReference>
<keyword evidence="5 16" id="KW-0285">Flavoprotein</keyword>
<dbReference type="Gene3D" id="2.40.50.100">
    <property type="match status" value="1"/>
</dbReference>
<evidence type="ECO:0000256" key="13">
    <source>
        <dbReference type="PIRSR" id="PIRSR000350-2"/>
    </source>
</evidence>
<dbReference type="InterPro" id="IPR001100">
    <property type="entry name" value="Pyr_nuc-diS_OxRdtase"/>
</dbReference>
<evidence type="ECO:0000259" key="18">
    <source>
        <dbReference type="PROSITE" id="PS50968"/>
    </source>
</evidence>
<accession>A0A134AJX9</accession>
<dbReference type="PIRSF" id="PIRSF000350">
    <property type="entry name" value="Mercury_reductase_MerA"/>
    <property type="match status" value="1"/>
</dbReference>
<dbReference type="InterPro" id="IPR050151">
    <property type="entry name" value="Class-I_Pyr_Nuc-Dis_Oxidored"/>
</dbReference>
<dbReference type="PATRIC" id="fig|157687.3.peg.837"/>
<dbReference type="InterPro" id="IPR004099">
    <property type="entry name" value="Pyr_nucl-diS_OxRdtase_dimer"/>
</dbReference>
<dbReference type="PRINTS" id="PR00368">
    <property type="entry name" value="FADPNR"/>
</dbReference>
<feature type="binding site" evidence="14">
    <location>
        <position position="386"/>
    </location>
    <ligand>
        <name>NAD(+)</name>
        <dbReference type="ChEBI" id="CHEBI:57540"/>
    </ligand>
</feature>
<evidence type="ECO:0000256" key="15">
    <source>
        <dbReference type="PIRSR" id="PIRSR000350-4"/>
    </source>
</evidence>
<dbReference type="STRING" id="157687.HMPREF3180_00839"/>
<dbReference type="FunFam" id="3.30.390.30:FF:000001">
    <property type="entry name" value="Dihydrolipoyl dehydrogenase"/>
    <property type="match status" value="1"/>
</dbReference>
<dbReference type="Pfam" id="PF00364">
    <property type="entry name" value="Biotin_lipoyl"/>
    <property type="match status" value="1"/>
</dbReference>
<evidence type="ECO:0000256" key="8">
    <source>
        <dbReference type="ARBA" id="ARBA00023002"/>
    </source>
</evidence>
<organism evidence="19 20">
    <name type="scientific">Leptotrichia wadei</name>
    <dbReference type="NCBI Taxonomy" id="157687"/>
    <lineage>
        <taxon>Bacteria</taxon>
        <taxon>Fusobacteriati</taxon>
        <taxon>Fusobacteriota</taxon>
        <taxon>Fusobacteriia</taxon>
        <taxon>Fusobacteriales</taxon>
        <taxon>Leptotrichiaceae</taxon>
        <taxon>Leptotrichia</taxon>
    </lineage>
</organism>
<evidence type="ECO:0000256" key="11">
    <source>
        <dbReference type="ARBA" id="ARBA00023284"/>
    </source>
</evidence>
<comment type="subcellular location">
    <subcellularLocation>
        <location evidence="1">Cytoplasm</location>
    </subcellularLocation>
</comment>
<evidence type="ECO:0000256" key="5">
    <source>
        <dbReference type="ARBA" id="ARBA00022630"/>
    </source>
</evidence>
<evidence type="ECO:0000256" key="4">
    <source>
        <dbReference type="ARBA" id="ARBA00022490"/>
    </source>
</evidence>
<evidence type="ECO:0000256" key="6">
    <source>
        <dbReference type="ARBA" id="ARBA00022823"/>
    </source>
</evidence>
<dbReference type="InterPro" id="IPR036188">
    <property type="entry name" value="FAD/NAD-bd_sf"/>
</dbReference>
<dbReference type="SUPFAM" id="SSF51230">
    <property type="entry name" value="Single hybrid motif"/>
    <property type="match status" value="1"/>
</dbReference>
<dbReference type="CDD" id="cd06849">
    <property type="entry name" value="lipoyl_domain"/>
    <property type="match status" value="1"/>
</dbReference>
<dbReference type="EMBL" id="LSDD01000056">
    <property type="protein sequence ID" value="KXB67975.1"/>
    <property type="molecule type" value="Genomic_DNA"/>
</dbReference>
<dbReference type="RefSeq" id="WP_060917680.1">
    <property type="nucleotide sequence ID" value="NZ_KQ960046.1"/>
</dbReference>
<dbReference type="SUPFAM" id="SSF51905">
    <property type="entry name" value="FAD/NAD(P)-binding domain"/>
    <property type="match status" value="1"/>
</dbReference>
<keyword evidence="6" id="KW-0450">Lipoyl</keyword>
<dbReference type="Pfam" id="PF02852">
    <property type="entry name" value="Pyr_redox_dim"/>
    <property type="match status" value="1"/>
</dbReference>
<keyword evidence="11 16" id="KW-0676">Redox-active center</keyword>
<comment type="cofactor">
    <cofactor evidence="14 16">
        <name>FAD</name>
        <dbReference type="ChEBI" id="CHEBI:57692"/>
    </cofactor>
    <text evidence="14 16">Binds 1 FAD per subunit.</text>
</comment>
<dbReference type="InterPro" id="IPR023753">
    <property type="entry name" value="FAD/NAD-binding_dom"/>
</dbReference>
<dbReference type="SUPFAM" id="SSF55424">
    <property type="entry name" value="FAD/NAD-linked reductases, dimerisation (C-terminal) domain"/>
    <property type="match status" value="1"/>
</dbReference>
<evidence type="ECO:0000256" key="10">
    <source>
        <dbReference type="ARBA" id="ARBA00023157"/>
    </source>
</evidence>
<dbReference type="EC" id="1.8.1.4" evidence="3 16"/>
<evidence type="ECO:0000256" key="1">
    <source>
        <dbReference type="ARBA" id="ARBA00004496"/>
    </source>
</evidence>
<keyword evidence="9 14" id="KW-0520">NAD</keyword>
<feature type="binding site" evidence="14">
    <location>
        <begin position="430"/>
        <end position="433"/>
    </location>
    <ligand>
        <name>FAD</name>
        <dbReference type="ChEBI" id="CHEBI:57692"/>
    </ligand>
</feature>
<dbReference type="PANTHER" id="PTHR22912:SF217">
    <property type="entry name" value="DIHYDROLIPOYL DEHYDROGENASE"/>
    <property type="match status" value="1"/>
</dbReference>
<proteinExistence type="inferred from homology"/>
<dbReference type="PROSITE" id="PS00076">
    <property type="entry name" value="PYRIDINE_REDOX_1"/>
    <property type="match status" value="1"/>
</dbReference>
<comment type="caution">
    <text evidence="19">The sequence shown here is derived from an EMBL/GenBank/DDBJ whole genome shotgun (WGS) entry which is preliminary data.</text>
</comment>
<gene>
    <name evidence="19" type="ORF">HMPREF3180_00839</name>
</gene>
<dbReference type="GO" id="GO:0005737">
    <property type="term" value="C:cytoplasm"/>
    <property type="evidence" value="ECO:0007669"/>
    <property type="project" value="UniProtKB-SubCell"/>
</dbReference>
<dbReference type="PROSITE" id="PS50968">
    <property type="entry name" value="BIOTINYL_LIPOYL"/>
    <property type="match status" value="1"/>
</dbReference>
<feature type="domain" description="Lipoyl-binding" evidence="18">
    <location>
        <begin position="2"/>
        <end position="77"/>
    </location>
</feature>
<comment type="catalytic activity">
    <reaction evidence="12 16">
        <text>N(6)-[(R)-dihydrolipoyl]-L-lysyl-[protein] + NAD(+) = N(6)-[(R)-lipoyl]-L-lysyl-[protein] + NADH + H(+)</text>
        <dbReference type="Rhea" id="RHEA:15045"/>
        <dbReference type="Rhea" id="RHEA-COMP:10474"/>
        <dbReference type="Rhea" id="RHEA-COMP:10475"/>
        <dbReference type="ChEBI" id="CHEBI:15378"/>
        <dbReference type="ChEBI" id="CHEBI:57540"/>
        <dbReference type="ChEBI" id="CHEBI:57945"/>
        <dbReference type="ChEBI" id="CHEBI:83099"/>
        <dbReference type="ChEBI" id="CHEBI:83100"/>
        <dbReference type="EC" id="1.8.1.4"/>
    </reaction>
</comment>
<feature type="disulfide bond" description="Redox-active" evidence="15">
    <location>
        <begin position="160"/>
        <end position="165"/>
    </location>
</feature>
<reference evidence="20" key="1">
    <citation type="submission" date="2016-01" db="EMBL/GenBank/DDBJ databases">
        <authorList>
            <person name="Mitreva M."/>
            <person name="Pepin K.H."/>
            <person name="Mihindukulasuriya K.A."/>
            <person name="Fulton R."/>
            <person name="Fronick C."/>
            <person name="O'Laughlin M."/>
            <person name="Miner T."/>
            <person name="Herter B."/>
            <person name="Rosa B.A."/>
            <person name="Cordes M."/>
            <person name="Tomlinson C."/>
            <person name="Wollam A."/>
            <person name="Palsikar V.B."/>
            <person name="Mardis E.R."/>
            <person name="Wilson R.K."/>
        </authorList>
    </citation>
    <scope>NUCLEOTIDE SEQUENCE [LARGE SCALE GENOMIC DNA]</scope>
    <source>
        <strain evidence="20">KA00185</strain>
    </source>
</reference>
<dbReference type="Proteomes" id="UP000070483">
    <property type="component" value="Unassembled WGS sequence"/>
</dbReference>
<dbReference type="InterPro" id="IPR016156">
    <property type="entry name" value="FAD/NAD-linked_Rdtase_dimer_sf"/>
</dbReference>
<evidence type="ECO:0000256" key="9">
    <source>
        <dbReference type="ARBA" id="ARBA00023027"/>
    </source>
</evidence>
<feature type="binding site" evidence="14">
    <location>
        <position position="169"/>
    </location>
    <ligand>
        <name>FAD</name>
        <dbReference type="ChEBI" id="CHEBI:57692"/>
    </ligand>
</feature>
<dbReference type="InterPro" id="IPR006258">
    <property type="entry name" value="Lipoamide_DH"/>
</dbReference>
<keyword evidence="7 14" id="KW-0274">FAD</keyword>
<feature type="binding site" evidence="14">
    <location>
        <position position="322"/>
    </location>
    <ligand>
        <name>NAD(+)</name>
        <dbReference type="ChEBI" id="CHEBI:57540"/>
    </ligand>
</feature>
<feature type="binding site" evidence="14">
    <location>
        <position position="234"/>
    </location>
    <ligand>
        <name>NAD(+)</name>
        <dbReference type="ChEBI" id="CHEBI:57540"/>
    </ligand>
</feature>
<comment type="miscellaneous">
    <text evidence="16">The active site is a redox-active disulfide bond.</text>
</comment>
<comment type="similarity">
    <text evidence="2 16">Belongs to the class-I pyridine nucleotide-disulfide oxidoreductase family.</text>
</comment>
<evidence type="ECO:0000256" key="14">
    <source>
        <dbReference type="PIRSR" id="PIRSR000350-3"/>
    </source>
</evidence>
<keyword evidence="20" id="KW-1185">Reference proteome</keyword>
<dbReference type="GO" id="GO:0050660">
    <property type="term" value="F:flavin adenine dinucleotide binding"/>
    <property type="evidence" value="ECO:0007669"/>
    <property type="project" value="InterPro"/>
</dbReference>
<evidence type="ECO:0000256" key="16">
    <source>
        <dbReference type="RuleBase" id="RU003692"/>
    </source>
</evidence>
<evidence type="ECO:0000313" key="20">
    <source>
        <dbReference type="Proteomes" id="UP000070483"/>
    </source>
</evidence>
<dbReference type="AlphaFoldDB" id="A0A134AJX9"/>
<feature type="region of interest" description="Disordered" evidence="17">
    <location>
        <begin position="83"/>
        <end position="120"/>
    </location>
</feature>
<evidence type="ECO:0000256" key="12">
    <source>
        <dbReference type="ARBA" id="ARBA00049187"/>
    </source>
</evidence>
<dbReference type="PROSITE" id="PS00189">
    <property type="entry name" value="LIPOYL"/>
    <property type="match status" value="1"/>
</dbReference>
<evidence type="ECO:0000256" key="17">
    <source>
        <dbReference type="SAM" id="MobiDB-lite"/>
    </source>
</evidence>